<feature type="transmembrane region" description="Helical" evidence="1">
    <location>
        <begin position="215"/>
        <end position="235"/>
    </location>
</feature>
<dbReference type="Proteomes" id="UP000009079">
    <property type="component" value="Chromosome"/>
</dbReference>
<accession>C6A324</accession>
<dbReference type="AlphaFoldDB" id="C6A324"/>
<evidence type="ECO:0000313" key="3">
    <source>
        <dbReference type="Proteomes" id="UP000009079"/>
    </source>
</evidence>
<keyword evidence="1" id="KW-1133">Transmembrane helix</keyword>
<sequence>MGWKQIDLNERTDIENRPCLSMTKEELLAEIEKEIHYLSLKVRLIETESPNRYLITLITTLISIAPFMANFQVVVNMLNVLTSILAAMLLYYLVFSIILLKDLINVSLRNEERRNSIQRYKKLISDLNKLQFIVPIKWISLLYLSISVILGGIVFALLVTGQNEVKRLIEWYILTVVGIHILGAIQGYFVGYQISDMLSPNQAHKSKPVVRSKSLVNLLLGISTILLAIGLFLWFRITYQNLKNNSNVGVAIIVMAAVYFIVFLWLIPYSNKHEASNILKTQLYKLLELADELRYKSEKLQIDEYSQKFLEILAWITIKKTKKHFWEFYEFQPNPKYESWLLQQEQTRVITEAQEKTSSAPSEKEKTE</sequence>
<gene>
    <name evidence="2" type="ordered locus">TSIB_0961</name>
</gene>
<dbReference type="STRING" id="604354.TSIB_0961"/>
<proteinExistence type="predicted"/>
<dbReference type="RefSeq" id="WP_015849238.1">
    <property type="nucleotide sequence ID" value="NC_012883.1"/>
</dbReference>
<organism evidence="2 3">
    <name type="scientific">Thermococcus sibiricus (strain DSM 12597 / MM 739)</name>
    <dbReference type="NCBI Taxonomy" id="604354"/>
    <lineage>
        <taxon>Archaea</taxon>
        <taxon>Methanobacteriati</taxon>
        <taxon>Methanobacteriota</taxon>
        <taxon>Thermococci</taxon>
        <taxon>Thermococcales</taxon>
        <taxon>Thermococcaceae</taxon>
        <taxon>Thermococcus</taxon>
    </lineage>
</organism>
<feature type="transmembrane region" description="Helical" evidence="1">
    <location>
        <begin position="53"/>
        <end position="74"/>
    </location>
</feature>
<feature type="transmembrane region" description="Helical" evidence="1">
    <location>
        <begin position="171"/>
        <end position="194"/>
    </location>
</feature>
<dbReference type="KEGG" id="tsi:TSIB_0961"/>
<name>C6A324_THESM</name>
<keyword evidence="3" id="KW-1185">Reference proteome</keyword>
<dbReference type="HOGENOM" id="CLU_751472_0_0_2"/>
<dbReference type="EMBL" id="CP001463">
    <property type="protein sequence ID" value="ACS90019.1"/>
    <property type="molecule type" value="Genomic_DNA"/>
</dbReference>
<keyword evidence="1" id="KW-0472">Membrane</keyword>
<keyword evidence="1" id="KW-0812">Transmembrane</keyword>
<feature type="transmembrane region" description="Helical" evidence="1">
    <location>
        <begin position="247"/>
        <end position="267"/>
    </location>
</feature>
<protein>
    <submittedName>
        <fullName evidence="2">Uncharacterized protein</fullName>
    </submittedName>
</protein>
<feature type="transmembrane region" description="Helical" evidence="1">
    <location>
        <begin position="138"/>
        <end position="159"/>
    </location>
</feature>
<reference evidence="2 3" key="1">
    <citation type="journal article" date="2009" name="Appl. Environ. Microbiol.">
        <title>Metabolic versatility and indigenous origin of the archaeon Thermococcus sibiricus, isolated from a siberian oil reservoir, as revealed by genome analysis.</title>
        <authorList>
            <person name="Mardanov A.V."/>
            <person name="Ravin N.V."/>
            <person name="Svetlitchnyi V.A."/>
            <person name="Beletsky A.V."/>
            <person name="Miroshnichenko M.L."/>
            <person name="Bonch-Osmolovskaya E.A."/>
            <person name="Skryabin K.G."/>
        </authorList>
    </citation>
    <scope>NUCLEOTIDE SEQUENCE [LARGE SCALE GENOMIC DNA]</scope>
    <source>
        <strain evidence="3">DSM 12597 / MM 739</strain>
    </source>
</reference>
<evidence type="ECO:0000313" key="2">
    <source>
        <dbReference type="EMBL" id="ACS90019.1"/>
    </source>
</evidence>
<evidence type="ECO:0000256" key="1">
    <source>
        <dbReference type="SAM" id="Phobius"/>
    </source>
</evidence>
<dbReference type="GeneID" id="8095956"/>
<feature type="transmembrane region" description="Helical" evidence="1">
    <location>
        <begin position="80"/>
        <end position="100"/>
    </location>
</feature>